<evidence type="ECO:0000313" key="2">
    <source>
        <dbReference type="EMBL" id="KAK8980194.1"/>
    </source>
</evidence>
<proteinExistence type="predicted"/>
<evidence type="ECO:0000313" key="3">
    <source>
        <dbReference type="Proteomes" id="UP001396334"/>
    </source>
</evidence>
<feature type="compositionally biased region" description="Polar residues" evidence="1">
    <location>
        <begin position="31"/>
        <end position="42"/>
    </location>
</feature>
<gene>
    <name evidence="2" type="ORF">V6N11_061408</name>
</gene>
<sequence>MSLCANAMLPVLSLSTNDTTASGDGCKNVRTPVTTTAQSSPPINDRIPFPVNVADHPDLATIQRLKDQIDKSTSSQNSGRAIEYFNHFHSVSFQFNMSKT</sequence>
<dbReference type="Proteomes" id="UP001396334">
    <property type="component" value="Unassembled WGS sequence"/>
</dbReference>
<feature type="region of interest" description="Disordered" evidence="1">
    <location>
        <begin position="18"/>
        <end position="45"/>
    </location>
</feature>
<name>A0ABR2NVM9_9ROSI</name>
<evidence type="ECO:0000256" key="1">
    <source>
        <dbReference type="SAM" id="MobiDB-lite"/>
    </source>
</evidence>
<keyword evidence="3" id="KW-1185">Reference proteome</keyword>
<protein>
    <submittedName>
        <fullName evidence="2">Uncharacterized protein</fullName>
    </submittedName>
</protein>
<dbReference type="EMBL" id="JBBPBN010000097">
    <property type="protein sequence ID" value="KAK8980194.1"/>
    <property type="molecule type" value="Genomic_DNA"/>
</dbReference>
<organism evidence="2 3">
    <name type="scientific">Hibiscus sabdariffa</name>
    <name type="common">roselle</name>
    <dbReference type="NCBI Taxonomy" id="183260"/>
    <lineage>
        <taxon>Eukaryota</taxon>
        <taxon>Viridiplantae</taxon>
        <taxon>Streptophyta</taxon>
        <taxon>Embryophyta</taxon>
        <taxon>Tracheophyta</taxon>
        <taxon>Spermatophyta</taxon>
        <taxon>Magnoliopsida</taxon>
        <taxon>eudicotyledons</taxon>
        <taxon>Gunneridae</taxon>
        <taxon>Pentapetalae</taxon>
        <taxon>rosids</taxon>
        <taxon>malvids</taxon>
        <taxon>Malvales</taxon>
        <taxon>Malvaceae</taxon>
        <taxon>Malvoideae</taxon>
        <taxon>Hibiscus</taxon>
    </lineage>
</organism>
<reference evidence="2 3" key="1">
    <citation type="journal article" date="2024" name="G3 (Bethesda)">
        <title>Genome assembly of Hibiscus sabdariffa L. provides insights into metabolisms of medicinal natural products.</title>
        <authorList>
            <person name="Kim T."/>
        </authorList>
    </citation>
    <scope>NUCLEOTIDE SEQUENCE [LARGE SCALE GENOMIC DNA]</scope>
    <source>
        <strain evidence="2">TK-2024</strain>
        <tissue evidence="2">Old leaves</tissue>
    </source>
</reference>
<accession>A0ABR2NVM9</accession>
<comment type="caution">
    <text evidence="2">The sequence shown here is derived from an EMBL/GenBank/DDBJ whole genome shotgun (WGS) entry which is preliminary data.</text>
</comment>